<organism evidence="5">
    <name type="scientific">uncultured bacterium Ad_125_D08</name>
    <dbReference type="NCBI Taxonomy" id="1489285"/>
    <lineage>
        <taxon>Bacteria</taxon>
        <taxon>environmental samples</taxon>
    </lineage>
</organism>
<dbReference type="InterPro" id="IPR001017">
    <property type="entry name" value="DH_E1"/>
</dbReference>
<dbReference type="InterPro" id="IPR005475">
    <property type="entry name" value="Transketolase-like_Pyr-bd"/>
</dbReference>
<dbReference type="InterPro" id="IPR033248">
    <property type="entry name" value="Transketolase_C"/>
</dbReference>
<evidence type="ECO:0000259" key="4">
    <source>
        <dbReference type="SMART" id="SM00861"/>
    </source>
</evidence>
<evidence type="ECO:0000256" key="3">
    <source>
        <dbReference type="ARBA" id="ARBA00023052"/>
    </source>
</evidence>
<dbReference type="GO" id="GO:0016624">
    <property type="term" value="F:oxidoreductase activity, acting on the aldehyde or oxo group of donors, disulfide as acceptor"/>
    <property type="evidence" value="ECO:0007669"/>
    <property type="project" value="InterPro"/>
</dbReference>
<dbReference type="Pfam" id="PF00676">
    <property type="entry name" value="E1_dh"/>
    <property type="match status" value="2"/>
</dbReference>
<evidence type="ECO:0000313" key="5">
    <source>
        <dbReference type="EMBL" id="AIF26042.1"/>
    </source>
</evidence>
<dbReference type="PANTHER" id="PTHR43257:SF2">
    <property type="entry name" value="PYRUVATE DEHYDROGENASE E1 COMPONENT SUBUNIT BETA"/>
    <property type="match status" value="1"/>
</dbReference>
<dbReference type="Pfam" id="PF02780">
    <property type="entry name" value="Transketolase_C"/>
    <property type="match status" value="1"/>
</dbReference>
<feature type="domain" description="Transketolase-like pyrimidine-binding" evidence="4">
    <location>
        <begin position="477"/>
        <end position="650"/>
    </location>
</feature>
<dbReference type="Gene3D" id="3.40.50.970">
    <property type="match status" value="2"/>
</dbReference>
<dbReference type="FunFam" id="3.40.50.920:FF:000001">
    <property type="entry name" value="Pyruvate dehydrogenase E1 beta subunit"/>
    <property type="match status" value="1"/>
</dbReference>
<keyword evidence="2" id="KW-0560">Oxidoreductase</keyword>
<accession>A0A0B4N0P7</accession>
<dbReference type="PANTHER" id="PTHR43257">
    <property type="entry name" value="PYRUVATE DEHYDROGENASE E1 COMPONENT BETA SUBUNIT"/>
    <property type="match status" value="1"/>
</dbReference>
<proteinExistence type="predicted"/>
<dbReference type="Pfam" id="PF02779">
    <property type="entry name" value="Transket_pyr"/>
    <property type="match status" value="1"/>
</dbReference>
<dbReference type="SUPFAM" id="SSF52922">
    <property type="entry name" value="TK C-terminal domain-like"/>
    <property type="match status" value="1"/>
</dbReference>
<name>A0A0B4N0P7_9BACT</name>
<dbReference type="SUPFAM" id="SSF52518">
    <property type="entry name" value="Thiamin diphosphate-binding fold (THDP-binding)"/>
    <property type="match status" value="2"/>
</dbReference>
<evidence type="ECO:0000256" key="1">
    <source>
        <dbReference type="ARBA" id="ARBA00001964"/>
    </source>
</evidence>
<dbReference type="InterPro" id="IPR009014">
    <property type="entry name" value="Transketo_C/PFOR_II"/>
</dbReference>
<dbReference type="InterPro" id="IPR029061">
    <property type="entry name" value="THDP-binding"/>
</dbReference>
<sequence>MSKQLFVDPNERRASGYIHFEDIPVCQYKKTVKDEVGNFTKEQLVNIYRDMLTLREFETMINLIKITGEYCGIPYNHPGPAHLSMGQEAAAVGEAFHLDVNDFIFGSHRAHSDILAKGLSAIEKLSDDELMQIMSSFLGGKTLKVIEKQPHDTVKDLAIDFLLYGAMSEIFARETGFNRGLGGSMHTFFTPFGIYPNNAIVGGSGTIAMGAALYKRVNRKPGIVVANIGDGSLGRGPVLEALNMAGMGQLTQLWDDEMKGGLPVMFNIINNQYGMGGQTVGETMGYDAPARMGAGFNPNQMLAERVDGFNPLAVIEAYGRKKKLLLEGKGPALLDVVTYRYAGHSPSDSSSYRTKEEIEAWEAQDPIPEYRRQLIEAGVLTEAECDAIVAHVKETNLRNFKLAIDEEISPRMDLNKNPDEIADLMFTNGHVESFGEPGQKCDVNMPMADNPRVQAIAKKERWGFDASGKPVSKNKVYQLRDGLFEAIIDRFYKDPTIVTYGEDVRDWGGAFAVYRGLTEALPYHRLFNSPISESAIVGSAVGYAMAGGRALVELMYCDFLGCAGDEVFNQMAKWQAMSADVIKMPVTLRVSVGSKYGAQHSQDWTSLTAHIPGLKIAFPATPYDAKGLMASALVGTDPVVFFESQRIYDVGEQFHQGGVPAEYYEIPFGKADIKRPGKDVTIVTFGAVLYRALKAADELKAKYNLEAEVIDARTLVPFDYECVIESVKKTGRLVIVTDACERGSFASEVARQVTEMAFDYLDAPPVVVASRNWITPAHELEESFFPQPSWIIDAINAKILPIPGYQNVTDQSLAKKLENESRGV</sequence>
<comment type="cofactor">
    <cofactor evidence="1">
        <name>thiamine diphosphate</name>
        <dbReference type="ChEBI" id="CHEBI:58937"/>
    </cofactor>
</comment>
<dbReference type="SMART" id="SM00861">
    <property type="entry name" value="Transket_pyr"/>
    <property type="match status" value="1"/>
</dbReference>
<reference evidence="5" key="1">
    <citation type="submission" date="2014-03" db="EMBL/GenBank/DDBJ databases">
        <title>A sequence of cellulolytic fosmid clone of goat rumen metagenome.</title>
        <authorList>
            <person name="Lee K.-T."/>
            <person name="Kim J.-Y."/>
            <person name="Kim Y.-J."/>
            <person name="Ahn J.-H."/>
            <person name="Park M.-N."/>
            <person name="Kim J.-H."/>
            <person name="Kim T.-H."/>
        </authorList>
    </citation>
    <scope>NUCLEOTIDE SEQUENCE</scope>
</reference>
<dbReference type="CDD" id="cd02000">
    <property type="entry name" value="TPP_E1_PDC_ADC_BCADC"/>
    <property type="match status" value="1"/>
</dbReference>
<dbReference type="AlphaFoldDB" id="A0A0B4N0P7"/>
<evidence type="ECO:0000256" key="2">
    <source>
        <dbReference type="ARBA" id="ARBA00023002"/>
    </source>
</evidence>
<keyword evidence="3" id="KW-0786">Thiamine pyrophosphate</keyword>
<dbReference type="Gene3D" id="3.40.50.920">
    <property type="match status" value="1"/>
</dbReference>
<dbReference type="EMBL" id="KJ631389">
    <property type="protein sequence ID" value="AIF26042.1"/>
    <property type="molecule type" value="Genomic_DNA"/>
</dbReference>
<protein>
    <submittedName>
        <fullName evidence="5">Putative acetoin:2,6-dichlorophenolindophenol oxidoreductase subunit beta</fullName>
    </submittedName>
</protein>